<evidence type="ECO:0000313" key="4">
    <source>
        <dbReference type="Proteomes" id="UP001320544"/>
    </source>
</evidence>
<dbReference type="InterPro" id="IPR014729">
    <property type="entry name" value="Rossmann-like_a/b/a_fold"/>
</dbReference>
<feature type="domain" description="UspA" evidence="2">
    <location>
        <begin position="3"/>
        <end position="146"/>
    </location>
</feature>
<keyword evidence="4" id="KW-1185">Reference proteome</keyword>
<sequence>MPYHKILVAYDGSEHGKQALAAALDLVDHDMANRIIVLHVVATHRGVEPMLEAGSMMAASDTEAFEDNDAAAVAQEIAAITKDFKDIVEVMMRVGTPRREIVHVAEAHECDLIVMGSRGLGAVMSMLGSVSSAVLAESEVPVLVMR</sequence>
<proteinExistence type="inferred from homology"/>
<dbReference type="Proteomes" id="UP001320544">
    <property type="component" value="Chromosome"/>
</dbReference>
<evidence type="ECO:0000256" key="1">
    <source>
        <dbReference type="ARBA" id="ARBA00008791"/>
    </source>
</evidence>
<reference evidence="3 4" key="1">
    <citation type="submission" date="2022-01" db="EMBL/GenBank/DDBJ databases">
        <title>Novel bile acid biosynthetic pathways are enriched in the microbiome of centenarians.</title>
        <authorList>
            <person name="Sato Y."/>
            <person name="Atarashi K."/>
            <person name="Plichta R.D."/>
            <person name="Arai Y."/>
            <person name="Sasajima S."/>
            <person name="Kearney M.S."/>
            <person name="Suda W."/>
            <person name="Takeshita K."/>
            <person name="Sasaki T."/>
            <person name="Okamoto S."/>
            <person name="Skelly N.A."/>
            <person name="Okamura Y."/>
            <person name="Vlamakis H."/>
            <person name="Li Y."/>
            <person name="Tanoue T."/>
            <person name="Takei H."/>
            <person name="Nittono H."/>
            <person name="Narushima S."/>
            <person name="Irie J."/>
            <person name="Itoh H."/>
            <person name="Moriya K."/>
            <person name="Sugiura Y."/>
            <person name="Suematsu M."/>
            <person name="Moritoki N."/>
            <person name="Shibata S."/>
            <person name="Littman R.D."/>
            <person name="Fischbach A.M."/>
            <person name="Uwamino Y."/>
            <person name="Inoue T."/>
            <person name="Honda A."/>
            <person name="Hattori M."/>
            <person name="Murai T."/>
            <person name="Xavier J.R."/>
            <person name="Hirose N."/>
            <person name="Honda K."/>
        </authorList>
    </citation>
    <scope>NUCLEOTIDE SEQUENCE [LARGE SCALE GENOMIC DNA]</scope>
    <source>
        <strain evidence="3 4">CE91-St30</strain>
    </source>
</reference>
<dbReference type="RefSeq" id="WP_244412462.1">
    <property type="nucleotide sequence ID" value="NZ_AP025564.1"/>
</dbReference>
<name>A0ABN6MI25_9ACTN</name>
<dbReference type="PANTHER" id="PTHR31964:SF113">
    <property type="entry name" value="USPA DOMAIN-CONTAINING PROTEIN"/>
    <property type="match status" value="1"/>
</dbReference>
<dbReference type="PANTHER" id="PTHR31964">
    <property type="entry name" value="ADENINE NUCLEOTIDE ALPHA HYDROLASES-LIKE SUPERFAMILY PROTEIN"/>
    <property type="match status" value="1"/>
</dbReference>
<dbReference type="Gene3D" id="3.40.50.620">
    <property type="entry name" value="HUPs"/>
    <property type="match status" value="1"/>
</dbReference>
<accession>A0ABN6MI25</accession>
<dbReference type="SUPFAM" id="SSF52402">
    <property type="entry name" value="Adenine nucleotide alpha hydrolases-like"/>
    <property type="match status" value="1"/>
</dbReference>
<evidence type="ECO:0000259" key="2">
    <source>
        <dbReference type="Pfam" id="PF00582"/>
    </source>
</evidence>
<organism evidence="3 4">
    <name type="scientific">Raoultibacter timonensis</name>
    <dbReference type="NCBI Taxonomy" id="1907662"/>
    <lineage>
        <taxon>Bacteria</taxon>
        <taxon>Bacillati</taxon>
        <taxon>Actinomycetota</taxon>
        <taxon>Coriobacteriia</taxon>
        <taxon>Eggerthellales</taxon>
        <taxon>Eggerthellaceae</taxon>
        <taxon>Raoultibacter</taxon>
    </lineage>
</organism>
<protein>
    <submittedName>
        <fullName evidence="3">Universal stress protein</fullName>
    </submittedName>
</protein>
<gene>
    <name evidence="3" type="ORF">CE91St30_14960</name>
</gene>
<dbReference type="InterPro" id="IPR006016">
    <property type="entry name" value="UspA"/>
</dbReference>
<dbReference type="PRINTS" id="PR01438">
    <property type="entry name" value="UNVRSLSTRESS"/>
</dbReference>
<dbReference type="InterPro" id="IPR006015">
    <property type="entry name" value="Universal_stress_UspA"/>
</dbReference>
<dbReference type="Pfam" id="PF00582">
    <property type="entry name" value="Usp"/>
    <property type="match status" value="1"/>
</dbReference>
<comment type="similarity">
    <text evidence="1">Belongs to the universal stress protein A family.</text>
</comment>
<dbReference type="EMBL" id="AP025564">
    <property type="protein sequence ID" value="BDE96163.1"/>
    <property type="molecule type" value="Genomic_DNA"/>
</dbReference>
<dbReference type="CDD" id="cd23659">
    <property type="entry name" value="USP_At3g01520-like"/>
    <property type="match status" value="1"/>
</dbReference>
<evidence type="ECO:0000313" key="3">
    <source>
        <dbReference type="EMBL" id="BDE96163.1"/>
    </source>
</evidence>